<protein>
    <recommendedName>
        <fullName evidence="12">ATP synthase complex subunit 8</fullName>
    </recommendedName>
</protein>
<evidence type="ECO:0000256" key="11">
    <source>
        <dbReference type="ARBA" id="ARBA00023136"/>
    </source>
</evidence>
<keyword evidence="11 13" id="KW-0472">Membrane</keyword>
<keyword evidence="7 12" id="KW-0375">Hydrogen ion transport</keyword>
<reference evidence="14" key="1">
    <citation type="journal article" date="2019" name="Mitochondrial DNA Part B Resour">
        <title>Complete mitochondrial genome of the marine mysid Neomysis awatschensis (Mysida, Mysidae).</title>
        <authorList>
            <person name="Choi B.-S."/>
            <person name="Lee Y.H."/>
            <person name="Hwang D.-S."/>
            <person name="Ma C.W."/>
            <person name="Hagiwara A."/>
            <person name="Lee J.-S."/>
        </authorList>
    </citation>
    <scope>NUCLEOTIDE SEQUENCE</scope>
</reference>
<evidence type="ECO:0000256" key="10">
    <source>
        <dbReference type="ARBA" id="ARBA00023128"/>
    </source>
</evidence>
<dbReference type="AlphaFoldDB" id="A0A6M3TWP2"/>
<keyword evidence="5 12" id="KW-0138">CF(0)</keyword>
<geneLocation type="mitochondrion" evidence="14"/>
<keyword evidence="9 12" id="KW-0406">Ion transport</keyword>
<evidence type="ECO:0000256" key="9">
    <source>
        <dbReference type="ARBA" id="ARBA00023065"/>
    </source>
</evidence>
<evidence type="ECO:0000256" key="4">
    <source>
        <dbReference type="ARBA" id="ARBA00022448"/>
    </source>
</evidence>
<organism evidence="14">
    <name type="scientific">Neomysis awatschensis</name>
    <dbReference type="NCBI Taxonomy" id="1049545"/>
    <lineage>
        <taxon>Eukaryota</taxon>
        <taxon>Metazoa</taxon>
        <taxon>Ecdysozoa</taxon>
        <taxon>Arthropoda</taxon>
        <taxon>Crustacea</taxon>
        <taxon>Multicrustacea</taxon>
        <taxon>Malacostraca</taxon>
        <taxon>Eumalacostraca</taxon>
        <taxon>Peracarida</taxon>
        <taxon>Mysidacea</taxon>
        <taxon>Mysida</taxon>
        <taxon>Mysidae</taxon>
        <taxon>Mysinae</taxon>
        <taxon>Mysini</taxon>
        <taxon>Neomysis</taxon>
    </lineage>
</organism>
<evidence type="ECO:0000256" key="7">
    <source>
        <dbReference type="ARBA" id="ARBA00022781"/>
    </source>
</evidence>
<sequence>MPQMNPSLWLNIYLASFMVLVVMMIYTFYTFNTKVSVNLVKFNKPQLPLWLW</sequence>
<feature type="transmembrane region" description="Helical" evidence="13">
    <location>
        <begin position="12"/>
        <end position="31"/>
    </location>
</feature>
<comment type="subcellular location">
    <subcellularLocation>
        <location evidence="1 12">Mitochondrion membrane</location>
        <topology evidence="1 12">Single-pass membrane protein</topology>
    </subcellularLocation>
</comment>
<keyword evidence="4 12" id="KW-0813">Transport</keyword>
<evidence type="ECO:0000256" key="5">
    <source>
        <dbReference type="ARBA" id="ARBA00022547"/>
    </source>
</evidence>
<evidence type="ECO:0000256" key="8">
    <source>
        <dbReference type="ARBA" id="ARBA00022989"/>
    </source>
</evidence>
<evidence type="ECO:0000256" key="3">
    <source>
        <dbReference type="ARBA" id="ARBA00011291"/>
    </source>
</evidence>
<evidence type="ECO:0000256" key="2">
    <source>
        <dbReference type="ARBA" id="ARBA00008892"/>
    </source>
</evidence>
<keyword evidence="10 12" id="KW-0496">Mitochondrion</keyword>
<dbReference type="Pfam" id="PF00895">
    <property type="entry name" value="ATP-synt_8"/>
    <property type="match status" value="1"/>
</dbReference>
<evidence type="ECO:0000256" key="13">
    <source>
        <dbReference type="SAM" id="Phobius"/>
    </source>
</evidence>
<comment type="similarity">
    <text evidence="2 12">Belongs to the ATPase protein 8 family.</text>
</comment>
<dbReference type="InterPro" id="IPR001421">
    <property type="entry name" value="ATP8_metazoa"/>
</dbReference>
<dbReference type="GO" id="GO:0015986">
    <property type="term" value="P:proton motive force-driven ATP synthesis"/>
    <property type="evidence" value="ECO:0007669"/>
    <property type="project" value="InterPro"/>
</dbReference>
<evidence type="ECO:0000256" key="1">
    <source>
        <dbReference type="ARBA" id="ARBA00004304"/>
    </source>
</evidence>
<keyword evidence="8 13" id="KW-1133">Transmembrane helix</keyword>
<dbReference type="GO" id="GO:0045259">
    <property type="term" value="C:proton-transporting ATP synthase complex"/>
    <property type="evidence" value="ECO:0007669"/>
    <property type="project" value="UniProtKB-KW"/>
</dbReference>
<gene>
    <name evidence="14" type="primary">ATP8</name>
</gene>
<proteinExistence type="inferred from homology"/>
<evidence type="ECO:0000256" key="12">
    <source>
        <dbReference type="RuleBase" id="RU003661"/>
    </source>
</evidence>
<name>A0A6M3TWP2_9CRUS</name>
<dbReference type="GO" id="GO:0015078">
    <property type="term" value="F:proton transmembrane transporter activity"/>
    <property type="evidence" value="ECO:0007669"/>
    <property type="project" value="InterPro"/>
</dbReference>
<comment type="subunit">
    <text evidence="3">F-type ATPases have 2 components, CF(1) - the catalytic core - and CF(0) - the membrane proton channel.</text>
</comment>
<keyword evidence="6 12" id="KW-0812">Transmembrane</keyword>
<dbReference type="EMBL" id="MN274520">
    <property type="protein sequence ID" value="QJE37253.1"/>
    <property type="molecule type" value="Genomic_DNA"/>
</dbReference>
<dbReference type="GO" id="GO:0031966">
    <property type="term" value="C:mitochondrial membrane"/>
    <property type="evidence" value="ECO:0007669"/>
    <property type="project" value="UniProtKB-SubCell"/>
</dbReference>
<accession>A0A6M3TWP2</accession>
<evidence type="ECO:0000256" key="6">
    <source>
        <dbReference type="ARBA" id="ARBA00022692"/>
    </source>
</evidence>
<evidence type="ECO:0000313" key="14">
    <source>
        <dbReference type="EMBL" id="QJE37253.1"/>
    </source>
</evidence>